<proteinExistence type="predicted"/>
<dbReference type="GO" id="GO:0032259">
    <property type="term" value="P:methylation"/>
    <property type="evidence" value="ECO:0007669"/>
    <property type="project" value="UniProtKB-KW"/>
</dbReference>
<feature type="domain" description="Methyltransferase FkbM" evidence="1">
    <location>
        <begin position="102"/>
        <end position="257"/>
    </location>
</feature>
<dbReference type="EMBL" id="RPOH01000019">
    <property type="protein sequence ID" value="RPH29459.1"/>
    <property type="molecule type" value="Genomic_DNA"/>
</dbReference>
<evidence type="ECO:0000313" key="2">
    <source>
        <dbReference type="EMBL" id="RPH29459.1"/>
    </source>
</evidence>
<keyword evidence="2" id="KW-0808">Transferase</keyword>
<keyword evidence="3" id="KW-1185">Reference proteome</keyword>
<gene>
    <name evidence="2" type="ORF">EHN07_05850</name>
</gene>
<sequence>MNDFCCLSLLYISHLLIRLCYMNVDPNLKNLAIDDKIKVIKDEFSNDVFNILEFTHNYKKVKLFHLDDDYLPSRIIADKKFYECDFLNFFSFFNADDHLVIDVGANIGNHSIYFSLVKNWDVIAFEPVRKNALCFSINADLNNVSEKVTLLETALGKCEGSVLLSKSIGDNNGTFSRDANKNNSTIKVSIMVLDDISQIKNSERSIGLIKIDVEGMEYDVLQGSVNTLKKHKPALAFECITHKDYTDIMNLLSPLGYFPVEVLNATATFICLNKYNNIHMEKVSEYLTMYTEQRKIQEYKMF</sequence>
<dbReference type="NCBIfam" id="TIGR01444">
    <property type="entry name" value="fkbM_fam"/>
    <property type="match status" value="1"/>
</dbReference>
<dbReference type="PANTHER" id="PTHR34203">
    <property type="entry name" value="METHYLTRANSFERASE, FKBM FAMILY PROTEIN"/>
    <property type="match status" value="1"/>
</dbReference>
<dbReference type="AlphaFoldDB" id="A0A3N5E374"/>
<dbReference type="InterPro" id="IPR052514">
    <property type="entry name" value="SAM-dependent_MTase"/>
</dbReference>
<dbReference type="OrthoDB" id="9814604at2"/>
<protein>
    <submittedName>
        <fullName evidence="2">FkbM family methyltransferase</fullName>
    </submittedName>
</protein>
<comment type="caution">
    <text evidence="2">The sequence shown here is derived from an EMBL/GenBank/DDBJ whole genome shotgun (WGS) entry which is preliminary data.</text>
</comment>
<organism evidence="2 3">
    <name type="scientific">Buttiauxella warmboldiae</name>
    <dbReference type="NCBI Taxonomy" id="82993"/>
    <lineage>
        <taxon>Bacteria</taxon>
        <taxon>Pseudomonadati</taxon>
        <taxon>Pseudomonadota</taxon>
        <taxon>Gammaproteobacteria</taxon>
        <taxon>Enterobacterales</taxon>
        <taxon>Enterobacteriaceae</taxon>
        <taxon>Buttiauxella</taxon>
    </lineage>
</organism>
<dbReference type="Proteomes" id="UP000268615">
    <property type="component" value="Unassembled WGS sequence"/>
</dbReference>
<dbReference type="InterPro" id="IPR029063">
    <property type="entry name" value="SAM-dependent_MTases_sf"/>
</dbReference>
<name>A0A3N5E374_9ENTR</name>
<reference evidence="2 3" key="1">
    <citation type="submission" date="2018-11" db="EMBL/GenBank/DDBJ databases">
        <title>Draft genome sequence of Buttiauxella warmboldiae CCUG 35512.</title>
        <authorList>
            <person name="Salva-Serra F."/>
            <person name="Marathe N."/>
            <person name="Moore E."/>
            <person name="Svensson L."/>
            <person name="Engstrom-Jakobsson H."/>
        </authorList>
    </citation>
    <scope>NUCLEOTIDE SEQUENCE [LARGE SCALE GENOMIC DNA]</scope>
    <source>
        <strain evidence="2 3">CCUG 35512</strain>
    </source>
</reference>
<dbReference type="SUPFAM" id="SSF53335">
    <property type="entry name" value="S-adenosyl-L-methionine-dependent methyltransferases"/>
    <property type="match status" value="1"/>
</dbReference>
<evidence type="ECO:0000259" key="1">
    <source>
        <dbReference type="Pfam" id="PF05050"/>
    </source>
</evidence>
<dbReference type="InterPro" id="IPR006342">
    <property type="entry name" value="FkbM_mtfrase"/>
</dbReference>
<dbReference type="Pfam" id="PF05050">
    <property type="entry name" value="Methyltransf_21"/>
    <property type="match status" value="1"/>
</dbReference>
<dbReference type="PANTHER" id="PTHR34203:SF15">
    <property type="entry name" value="SLL1173 PROTEIN"/>
    <property type="match status" value="1"/>
</dbReference>
<dbReference type="Gene3D" id="3.40.50.150">
    <property type="entry name" value="Vaccinia Virus protein VP39"/>
    <property type="match status" value="1"/>
</dbReference>
<accession>A0A3N5E374</accession>
<dbReference type="GO" id="GO:0008168">
    <property type="term" value="F:methyltransferase activity"/>
    <property type="evidence" value="ECO:0007669"/>
    <property type="project" value="UniProtKB-KW"/>
</dbReference>
<keyword evidence="2" id="KW-0489">Methyltransferase</keyword>
<evidence type="ECO:0000313" key="3">
    <source>
        <dbReference type="Proteomes" id="UP000268615"/>
    </source>
</evidence>